<dbReference type="GO" id="GO:0006952">
    <property type="term" value="P:defense response"/>
    <property type="evidence" value="ECO:0007669"/>
    <property type="project" value="InterPro"/>
</dbReference>
<comment type="caution">
    <text evidence="3">The sequence shown here is derived from an EMBL/GenBank/DDBJ whole genome shotgun (WGS) entry which is preliminary data.</text>
</comment>
<evidence type="ECO:0000313" key="4">
    <source>
        <dbReference type="Proteomes" id="UP001202328"/>
    </source>
</evidence>
<dbReference type="PANTHER" id="PTHR31338">
    <property type="entry name" value="POLYKETIDE CYCLASE/DEHYDRASE AND LIPID TRANSPORT SUPERFAMILY PROTEIN"/>
    <property type="match status" value="1"/>
</dbReference>
<dbReference type="InterPro" id="IPR052006">
    <property type="entry name" value="MLP-like"/>
</dbReference>
<name>A0AAD4T2H5_9MAGN</name>
<comment type="similarity">
    <text evidence="1">Belongs to the MLP family.</text>
</comment>
<accession>A0AAD4T2H5</accession>
<gene>
    <name evidence="3" type="ORF">MKW98_029194</name>
</gene>
<reference evidence="3" key="1">
    <citation type="submission" date="2022-04" db="EMBL/GenBank/DDBJ databases">
        <title>A functionally conserved STORR gene fusion in Papaver species that diverged 16.8 million years ago.</title>
        <authorList>
            <person name="Catania T."/>
        </authorList>
    </citation>
    <scope>NUCLEOTIDE SEQUENCE</scope>
    <source>
        <strain evidence="3">S-188037</strain>
    </source>
</reference>
<evidence type="ECO:0000313" key="3">
    <source>
        <dbReference type="EMBL" id="KAI3932961.1"/>
    </source>
</evidence>
<evidence type="ECO:0000259" key="2">
    <source>
        <dbReference type="SMART" id="SM01037"/>
    </source>
</evidence>
<dbReference type="SMART" id="SM01037">
    <property type="entry name" value="Bet_v_1"/>
    <property type="match status" value="1"/>
</dbReference>
<organism evidence="3 4">
    <name type="scientific">Papaver atlanticum</name>
    <dbReference type="NCBI Taxonomy" id="357466"/>
    <lineage>
        <taxon>Eukaryota</taxon>
        <taxon>Viridiplantae</taxon>
        <taxon>Streptophyta</taxon>
        <taxon>Embryophyta</taxon>
        <taxon>Tracheophyta</taxon>
        <taxon>Spermatophyta</taxon>
        <taxon>Magnoliopsida</taxon>
        <taxon>Ranunculales</taxon>
        <taxon>Papaveraceae</taxon>
        <taxon>Papaveroideae</taxon>
        <taxon>Papaver</taxon>
    </lineage>
</organism>
<dbReference type="CDD" id="cd07816">
    <property type="entry name" value="Bet_v1-like"/>
    <property type="match status" value="1"/>
</dbReference>
<protein>
    <recommendedName>
        <fullName evidence="2">Bet v I/Major latex protein domain-containing protein</fullName>
    </recommendedName>
</protein>
<dbReference type="InterPro" id="IPR023393">
    <property type="entry name" value="START-like_dom_sf"/>
</dbReference>
<dbReference type="InterPro" id="IPR000916">
    <property type="entry name" value="Bet_v_I/MLP"/>
</dbReference>
<sequence length="159" mass="18104">MAQIHKLDVEYKAKCSAEKLYTMMTRDAPKLPNYAPQTINKCQVLPGDGEVRLGSIFVWDYVLGDKPSCVITKVKITAVDHKNMSLTYTVFEGHLTGDYPSFANMLAIIPTQRNGNNNCLVKWSAQYEKANEDVPEPTYFMKMLEDFTKELDTNLLKKE</sequence>
<evidence type="ECO:0000256" key="1">
    <source>
        <dbReference type="ARBA" id="ARBA00038242"/>
    </source>
</evidence>
<dbReference type="Proteomes" id="UP001202328">
    <property type="component" value="Unassembled WGS sequence"/>
</dbReference>
<dbReference type="Pfam" id="PF00407">
    <property type="entry name" value="Bet_v_1"/>
    <property type="match status" value="1"/>
</dbReference>
<dbReference type="Gene3D" id="3.30.530.20">
    <property type="match status" value="1"/>
</dbReference>
<feature type="domain" description="Bet v I/Major latex protein" evidence="2">
    <location>
        <begin position="2"/>
        <end position="158"/>
    </location>
</feature>
<dbReference type="PANTHER" id="PTHR31338:SF16">
    <property type="entry name" value="POLYKETIDE CYCLASE_DEHYDRASE AND LIPID TRANSPORT SUPERFAMILY PROTEIN"/>
    <property type="match status" value="1"/>
</dbReference>
<keyword evidence="4" id="KW-1185">Reference proteome</keyword>
<dbReference type="SUPFAM" id="SSF55961">
    <property type="entry name" value="Bet v1-like"/>
    <property type="match status" value="1"/>
</dbReference>
<dbReference type="AlphaFoldDB" id="A0AAD4T2H5"/>
<proteinExistence type="inferred from homology"/>
<dbReference type="EMBL" id="JAJJMB010006973">
    <property type="protein sequence ID" value="KAI3932961.1"/>
    <property type="molecule type" value="Genomic_DNA"/>
</dbReference>